<sequence>MRHALLITMALIQDEHVGNEVGDCELYVEDPLKRLVAYGRIHELGSEIHHRKMNEGEVRVSVERVVVEDALVPFPTEEVTKVGEAPNQFIAWPRRLVIETAKQVNSQRELFPNRSSQVNVEPLNTPLNTTDALKTLWFAAADIREPRNLWIEPGIVGLKRTSVYINRVDIMGLLATGTISVSVMKFYNKCLYNLLKSSGKADRYGLMCPMTIQSHGSNEDMGLIRNRIGEGGFDCFLLPLYDKGWEFMALCSKIGCITWFSSMKGKKPKKKFADMIETAFEAYHVVKGMRTNTLSKPKWVYPKCCPQDVGDADCGLFVMRHMLEIIKLDVVNSFEKVLSMEEPYSSDDIDDVRRRWAECFLEVM</sequence>
<dbReference type="PANTHER" id="PTHR33018:SF34">
    <property type="entry name" value="OS02G0472350 PROTEIN"/>
    <property type="match status" value="1"/>
</dbReference>
<evidence type="ECO:0000256" key="1">
    <source>
        <dbReference type="ARBA" id="ARBA00005234"/>
    </source>
</evidence>
<dbReference type="AlphaFoldDB" id="A0ABD3BPU4"/>
<gene>
    <name evidence="6" type="ORF">CASFOL_036589</name>
</gene>
<evidence type="ECO:0000256" key="3">
    <source>
        <dbReference type="ARBA" id="ARBA00022801"/>
    </source>
</evidence>
<name>A0ABD3BPU4_9LAMI</name>
<evidence type="ECO:0000256" key="2">
    <source>
        <dbReference type="ARBA" id="ARBA00022670"/>
    </source>
</evidence>
<accession>A0ABD3BPU4</accession>
<dbReference type="InterPro" id="IPR038765">
    <property type="entry name" value="Papain-like_cys_pep_sf"/>
</dbReference>
<dbReference type="SUPFAM" id="SSF54001">
    <property type="entry name" value="Cysteine proteinases"/>
    <property type="match status" value="1"/>
</dbReference>
<dbReference type="InterPro" id="IPR003653">
    <property type="entry name" value="Peptidase_C48_C"/>
</dbReference>
<comment type="similarity">
    <text evidence="1">Belongs to the peptidase C48 family.</text>
</comment>
<dbReference type="Pfam" id="PF02902">
    <property type="entry name" value="Peptidase_C48"/>
    <property type="match status" value="1"/>
</dbReference>
<keyword evidence="2" id="KW-0645">Protease</keyword>
<dbReference type="EMBL" id="JAVIJP010000067">
    <property type="protein sequence ID" value="KAL3619528.1"/>
    <property type="molecule type" value="Genomic_DNA"/>
</dbReference>
<evidence type="ECO:0000259" key="5">
    <source>
        <dbReference type="Pfam" id="PF26133"/>
    </source>
</evidence>
<reference evidence="7" key="1">
    <citation type="journal article" date="2024" name="IScience">
        <title>Strigolactones Initiate the Formation of Haustorium-like Structures in Castilleja.</title>
        <authorList>
            <person name="Buerger M."/>
            <person name="Peterson D."/>
            <person name="Chory J."/>
        </authorList>
    </citation>
    <scope>NUCLEOTIDE SEQUENCE [LARGE SCALE GENOMIC DNA]</scope>
</reference>
<feature type="domain" description="DUF8039" evidence="5">
    <location>
        <begin position="20"/>
        <end position="98"/>
    </location>
</feature>
<dbReference type="GO" id="GO:0006508">
    <property type="term" value="P:proteolysis"/>
    <property type="evidence" value="ECO:0007669"/>
    <property type="project" value="UniProtKB-KW"/>
</dbReference>
<keyword evidence="7" id="KW-1185">Reference proteome</keyword>
<protein>
    <recommendedName>
        <fullName evidence="8">Ubiquitin-like protease family profile domain-containing protein</fullName>
    </recommendedName>
</protein>
<dbReference type="Pfam" id="PF26133">
    <property type="entry name" value="DUF8039"/>
    <property type="match status" value="1"/>
</dbReference>
<proteinExistence type="inferred from homology"/>
<feature type="domain" description="Ubiquitin-like protease family profile" evidence="4">
    <location>
        <begin position="239"/>
        <end position="358"/>
    </location>
</feature>
<organism evidence="6 7">
    <name type="scientific">Castilleja foliolosa</name>
    <dbReference type="NCBI Taxonomy" id="1961234"/>
    <lineage>
        <taxon>Eukaryota</taxon>
        <taxon>Viridiplantae</taxon>
        <taxon>Streptophyta</taxon>
        <taxon>Embryophyta</taxon>
        <taxon>Tracheophyta</taxon>
        <taxon>Spermatophyta</taxon>
        <taxon>Magnoliopsida</taxon>
        <taxon>eudicotyledons</taxon>
        <taxon>Gunneridae</taxon>
        <taxon>Pentapetalae</taxon>
        <taxon>asterids</taxon>
        <taxon>lamiids</taxon>
        <taxon>Lamiales</taxon>
        <taxon>Orobanchaceae</taxon>
        <taxon>Pedicularideae</taxon>
        <taxon>Castillejinae</taxon>
        <taxon>Castilleja</taxon>
    </lineage>
</organism>
<dbReference type="GO" id="GO:0008233">
    <property type="term" value="F:peptidase activity"/>
    <property type="evidence" value="ECO:0007669"/>
    <property type="project" value="UniProtKB-KW"/>
</dbReference>
<evidence type="ECO:0000313" key="7">
    <source>
        <dbReference type="Proteomes" id="UP001632038"/>
    </source>
</evidence>
<dbReference type="Proteomes" id="UP001632038">
    <property type="component" value="Unassembled WGS sequence"/>
</dbReference>
<dbReference type="PANTHER" id="PTHR33018">
    <property type="entry name" value="OS10G0338966 PROTEIN-RELATED"/>
    <property type="match status" value="1"/>
</dbReference>
<evidence type="ECO:0000313" key="6">
    <source>
        <dbReference type="EMBL" id="KAL3619528.1"/>
    </source>
</evidence>
<dbReference type="Gene3D" id="3.40.395.10">
    <property type="entry name" value="Adenoviral Proteinase, Chain A"/>
    <property type="match status" value="1"/>
</dbReference>
<dbReference type="InterPro" id="IPR058352">
    <property type="entry name" value="DUF8039"/>
</dbReference>
<evidence type="ECO:0008006" key="8">
    <source>
        <dbReference type="Google" id="ProtNLM"/>
    </source>
</evidence>
<comment type="caution">
    <text evidence="6">The sequence shown here is derived from an EMBL/GenBank/DDBJ whole genome shotgun (WGS) entry which is preliminary data.</text>
</comment>
<evidence type="ECO:0000259" key="4">
    <source>
        <dbReference type="Pfam" id="PF02902"/>
    </source>
</evidence>
<keyword evidence="3" id="KW-0378">Hydrolase</keyword>